<comment type="caution">
    <text evidence="2">The sequence shown here is derived from an EMBL/GenBank/DDBJ whole genome shotgun (WGS) entry which is preliminary data.</text>
</comment>
<keyword evidence="2" id="KW-0378">Hydrolase</keyword>
<sequence length="277" mass="30171">MAFVKNHLLFFIALLAFVAVSLFAFVVNTRDPELVVHFLNVGQGDAIFVEMPTGHTLLIDGGLSGSETAYIIGSLLPFYERDIDVVIATHLDSDHIGGLISVLSYFDIGTIVVPQRRGDTTVLSSFWYMVDKEQSNVVTGEQGMKIAFGDDIVLEILSPASDGLYFSENQSSIVAKLSYKNDSFLFTGDIDQRIERSLLARTIDVSADVLKVAHHGSASSSLPAFIEAVSPTIAVIQVGKNSYGHPHKDVIYTLKDTTILRNDIHGHISIKSNGNSL</sequence>
<dbReference type="PANTHER" id="PTHR30619:SF1">
    <property type="entry name" value="RECOMBINATION PROTEIN 2"/>
    <property type="match status" value="1"/>
</dbReference>
<dbReference type="Gene3D" id="3.60.15.10">
    <property type="entry name" value="Ribonuclease Z/Hydroxyacylglutathione hydrolase-like"/>
    <property type="match status" value="1"/>
</dbReference>
<reference evidence="2 3" key="1">
    <citation type="submission" date="2019-09" db="EMBL/GenBank/DDBJ databases">
        <title>Characterisation of the sponge microbiome using genome-centric metagenomics.</title>
        <authorList>
            <person name="Engelberts J.P."/>
            <person name="Robbins S.J."/>
            <person name="De Goeij J.M."/>
            <person name="Aranda M."/>
            <person name="Bell S.C."/>
            <person name="Webster N.S."/>
        </authorList>
    </citation>
    <scope>NUCLEOTIDE SEQUENCE [LARGE SCALE GENOMIC DNA]</scope>
    <source>
        <strain evidence="2">SB0662_bin_43</strain>
    </source>
</reference>
<dbReference type="PANTHER" id="PTHR30619">
    <property type="entry name" value="DNA INTERNALIZATION/COMPETENCE PROTEIN COMEC/REC2"/>
    <property type="match status" value="1"/>
</dbReference>
<name>A0A845D9P2_9BACT</name>
<dbReference type="Proteomes" id="UP000449092">
    <property type="component" value="Unassembled WGS sequence"/>
</dbReference>
<dbReference type="InterPro" id="IPR001279">
    <property type="entry name" value="Metallo-B-lactamas"/>
</dbReference>
<evidence type="ECO:0000313" key="3">
    <source>
        <dbReference type="Proteomes" id="UP000449092"/>
    </source>
</evidence>
<protein>
    <submittedName>
        <fullName evidence="2">MBL fold metallo-hydrolase</fullName>
    </submittedName>
</protein>
<dbReference type="InterPro" id="IPR052159">
    <property type="entry name" value="Competence_DNA_uptake"/>
</dbReference>
<accession>A0A845D9P2</accession>
<dbReference type="AlphaFoldDB" id="A0A845D9P2"/>
<dbReference type="EMBL" id="VXOY01000010">
    <property type="protein sequence ID" value="MYE38105.1"/>
    <property type="molecule type" value="Genomic_DNA"/>
</dbReference>
<organism evidence="2 3">
    <name type="scientific">Candidatus Spechtbacteria bacterium SB0662_bin_43</name>
    <dbReference type="NCBI Taxonomy" id="2604897"/>
    <lineage>
        <taxon>Bacteria</taxon>
        <taxon>Candidatus Spechtiibacteriota</taxon>
    </lineage>
</organism>
<evidence type="ECO:0000313" key="2">
    <source>
        <dbReference type="EMBL" id="MYE38105.1"/>
    </source>
</evidence>
<proteinExistence type="predicted"/>
<evidence type="ECO:0000259" key="1">
    <source>
        <dbReference type="SMART" id="SM00849"/>
    </source>
</evidence>
<dbReference type="SUPFAM" id="SSF56281">
    <property type="entry name" value="Metallo-hydrolase/oxidoreductase"/>
    <property type="match status" value="1"/>
</dbReference>
<dbReference type="CDD" id="cd07731">
    <property type="entry name" value="ComA-like_MBL-fold"/>
    <property type="match status" value="1"/>
</dbReference>
<dbReference type="InterPro" id="IPR036866">
    <property type="entry name" value="RibonucZ/Hydroxyglut_hydro"/>
</dbReference>
<dbReference type="InterPro" id="IPR035681">
    <property type="entry name" value="ComA-like_MBL"/>
</dbReference>
<dbReference type="GO" id="GO:0016787">
    <property type="term" value="F:hydrolase activity"/>
    <property type="evidence" value="ECO:0007669"/>
    <property type="project" value="UniProtKB-KW"/>
</dbReference>
<feature type="domain" description="Metallo-beta-lactamase" evidence="1">
    <location>
        <begin position="43"/>
        <end position="240"/>
    </location>
</feature>
<gene>
    <name evidence="2" type="ORF">F4X82_01115</name>
</gene>
<dbReference type="SMART" id="SM00849">
    <property type="entry name" value="Lactamase_B"/>
    <property type="match status" value="1"/>
</dbReference>
<dbReference type="Pfam" id="PF00753">
    <property type="entry name" value="Lactamase_B"/>
    <property type="match status" value="1"/>
</dbReference>